<dbReference type="EMBL" id="GBRH01252187">
    <property type="protein sequence ID" value="JAD45708.1"/>
    <property type="molecule type" value="Transcribed_RNA"/>
</dbReference>
<evidence type="ECO:0000256" key="1">
    <source>
        <dbReference type="SAM" id="Phobius"/>
    </source>
</evidence>
<dbReference type="AlphaFoldDB" id="A0A0A9A713"/>
<name>A0A0A9A713_ARUDO</name>
<evidence type="ECO:0000313" key="2">
    <source>
        <dbReference type="EMBL" id="JAD45708.1"/>
    </source>
</evidence>
<reference evidence="2" key="2">
    <citation type="journal article" date="2015" name="Data Brief">
        <title>Shoot transcriptome of the giant reed, Arundo donax.</title>
        <authorList>
            <person name="Barrero R.A."/>
            <person name="Guerrero F.D."/>
            <person name="Moolhuijzen P."/>
            <person name="Goolsby J.A."/>
            <person name="Tidwell J."/>
            <person name="Bellgard S.E."/>
            <person name="Bellgard M.I."/>
        </authorList>
    </citation>
    <scope>NUCLEOTIDE SEQUENCE</scope>
    <source>
        <tissue evidence="2">Shoot tissue taken approximately 20 cm above the soil surface</tissue>
    </source>
</reference>
<protein>
    <submittedName>
        <fullName evidence="2">Uncharacterized protein</fullName>
    </submittedName>
</protein>
<proteinExistence type="predicted"/>
<keyword evidence="1" id="KW-1133">Transmembrane helix</keyword>
<organism evidence="2">
    <name type="scientific">Arundo donax</name>
    <name type="common">Giant reed</name>
    <name type="synonym">Donax arundinaceus</name>
    <dbReference type="NCBI Taxonomy" id="35708"/>
    <lineage>
        <taxon>Eukaryota</taxon>
        <taxon>Viridiplantae</taxon>
        <taxon>Streptophyta</taxon>
        <taxon>Embryophyta</taxon>
        <taxon>Tracheophyta</taxon>
        <taxon>Spermatophyta</taxon>
        <taxon>Magnoliopsida</taxon>
        <taxon>Liliopsida</taxon>
        <taxon>Poales</taxon>
        <taxon>Poaceae</taxon>
        <taxon>PACMAD clade</taxon>
        <taxon>Arundinoideae</taxon>
        <taxon>Arundineae</taxon>
        <taxon>Arundo</taxon>
    </lineage>
</organism>
<keyword evidence="1" id="KW-0812">Transmembrane</keyword>
<feature type="transmembrane region" description="Helical" evidence="1">
    <location>
        <begin position="20"/>
        <end position="41"/>
    </location>
</feature>
<sequence>MLEKYQQSVDVSLMVTSTSFTPHYIFLLSLYSYTYLLRYLFRIYKSSTSELALWCNDLLSVNF</sequence>
<accession>A0A0A9A713</accession>
<reference evidence="2" key="1">
    <citation type="submission" date="2014-09" db="EMBL/GenBank/DDBJ databases">
        <authorList>
            <person name="Magalhaes I.L.F."/>
            <person name="Oliveira U."/>
            <person name="Santos F.R."/>
            <person name="Vidigal T.H.D.A."/>
            <person name="Brescovit A.D."/>
            <person name="Santos A.J."/>
        </authorList>
    </citation>
    <scope>NUCLEOTIDE SEQUENCE</scope>
    <source>
        <tissue evidence="2">Shoot tissue taken approximately 20 cm above the soil surface</tissue>
    </source>
</reference>
<keyword evidence="1" id="KW-0472">Membrane</keyword>